<evidence type="ECO:0000313" key="3">
    <source>
        <dbReference type="EMBL" id="GLQ31022.1"/>
    </source>
</evidence>
<sequence>MKGTLSLKLLPACIAALTCSQAFAELTPIQDTELGTVSGQSGISINLETRVTMDEFRYTDEGSISLKDVTFGGADKTAFFEGQYAGGRVLPITQSNMLDDVKIDVDVRSDGDLLISVGALCNTPGCVGTIPVDFGLSVGSVDLVSADGLTSTSVLENFNMTGYFTAAFFQIENDGANGEINAKVSFAIDDIDFDAPLLGMGIRDMYIAGAGFNEDLEFGAFDIANSGAVARLNIRTAQGNVGGAQEVDNALQISLAGNSGDAFVADVGIGAVIIGGTSIGSFTIDDLALSNTTLKIYGH</sequence>
<protein>
    <recommendedName>
        <fullName evidence="2">DUF6160 domain-containing protein</fullName>
    </recommendedName>
</protein>
<dbReference type="AlphaFoldDB" id="A0AA37SA94"/>
<feature type="signal peptide" evidence="1">
    <location>
        <begin position="1"/>
        <end position="24"/>
    </location>
</feature>
<feature type="domain" description="DUF6160" evidence="2">
    <location>
        <begin position="7"/>
        <end position="108"/>
    </location>
</feature>
<evidence type="ECO:0000259" key="2">
    <source>
        <dbReference type="Pfam" id="PF19657"/>
    </source>
</evidence>
<dbReference type="RefSeq" id="WP_284380497.1">
    <property type="nucleotide sequence ID" value="NZ_BSNM01000011.1"/>
</dbReference>
<gene>
    <name evidence="3" type="ORF">GCM10007876_15010</name>
</gene>
<keyword evidence="1" id="KW-0732">Signal</keyword>
<keyword evidence="4" id="KW-1185">Reference proteome</keyword>
<dbReference type="InterPro" id="IPR046158">
    <property type="entry name" value="DUF6160"/>
</dbReference>
<name>A0AA37SA94_9GAMM</name>
<evidence type="ECO:0000256" key="1">
    <source>
        <dbReference type="SAM" id="SignalP"/>
    </source>
</evidence>
<dbReference type="Pfam" id="PF19657">
    <property type="entry name" value="DUF6160"/>
    <property type="match status" value="1"/>
</dbReference>
<feature type="chain" id="PRO_5041354535" description="DUF6160 domain-containing protein" evidence="1">
    <location>
        <begin position="25"/>
        <end position="299"/>
    </location>
</feature>
<dbReference type="EMBL" id="BSNM01000011">
    <property type="protein sequence ID" value="GLQ31022.1"/>
    <property type="molecule type" value="Genomic_DNA"/>
</dbReference>
<proteinExistence type="predicted"/>
<dbReference type="Proteomes" id="UP001161389">
    <property type="component" value="Unassembled WGS sequence"/>
</dbReference>
<reference evidence="3" key="1">
    <citation type="journal article" date="2014" name="Int. J. Syst. Evol. Microbiol.">
        <title>Complete genome sequence of Corynebacterium casei LMG S-19264T (=DSM 44701T), isolated from a smear-ripened cheese.</title>
        <authorList>
            <consortium name="US DOE Joint Genome Institute (JGI-PGF)"/>
            <person name="Walter F."/>
            <person name="Albersmeier A."/>
            <person name="Kalinowski J."/>
            <person name="Ruckert C."/>
        </authorList>
    </citation>
    <scope>NUCLEOTIDE SEQUENCE</scope>
    <source>
        <strain evidence="3">NBRC 110071</strain>
    </source>
</reference>
<organism evidence="3 4">
    <name type="scientific">Litoribrevibacter albus</name>
    <dbReference type="NCBI Taxonomy" id="1473156"/>
    <lineage>
        <taxon>Bacteria</taxon>
        <taxon>Pseudomonadati</taxon>
        <taxon>Pseudomonadota</taxon>
        <taxon>Gammaproteobacteria</taxon>
        <taxon>Oceanospirillales</taxon>
        <taxon>Oceanospirillaceae</taxon>
        <taxon>Litoribrevibacter</taxon>
    </lineage>
</organism>
<reference evidence="3" key="2">
    <citation type="submission" date="2023-01" db="EMBL/GenBank/DDBJ databases">
        <title>Draft genome sequence of Litoribrevibacter albus strain NBRC 110071.</title>
        <authorList>
            <person name="Sun Q."/>
            <person name="Mori K."/>
        </authorList>
    </citation>
    <scope>NUCLEOTIDE SEQUENCE</scope>
    <source>
        <strain evidence="3">NBRC 110071</strain>
    </source>
</reference>
<evidence type="ECO:0000313" key="4">
    <source>
        <dbReference type="Proteomes" id="UP001161389"/>
    </source>
</evidence>
<accession>A0AA37SA94</accession>
<comment type="caution">
    <text evidence="3">The sequence shown here is derived from an EMBL/GenBank/DDBJ whole genome shotgun (WGS) entry which is preliminary data.</text>
</comment>